<dbReference type="EMBL" id="UINC01189731">
    <property type="protein sequence ID" value="SVE03553.1"/>
    <property type="molecule type" value="Genomic_DNA"/>
</dbReference>
<proteinExistence type="predicted"/>
<dbReference type="PANTHER" id="PTHR31118:SF12">
    <property type="entry name" value="CYCLASE-LIKE PROTEIN 2"/>
    <property type="match status" value="1"/>
</dbReference>
<protein>
    <recommendedName>
        <fullName evidence="2">Cyclase family protein</fullName>
    </recommendedName>
</protein>
<dbReference type="AlphaFoldDB" id="A0A383A7H6"/>
<accession>A0A383A7H6</accession>
<dbReference type="InterPro" id="IPR037175">
    <property type="entry name" value="KFase_sf"/>
</dbReference>
<evidence type="ECO:0008006" key="2">
    <source>
        <dbReference type="Google" id="ProtNLM"/>
    </source>
</evidence>
<dbReference type="GO" id="GO:0019441">
    <property type="term" value="P:L-tryptophan catabolic process to kynurenine"/>
    <property type="evidence" value="ECO:0007669"/>
    <property type="project" value="InterPro"/>
</dbReference>
<reference evidence="1" key="1">
    <citation type="submission" date="2018-05" db="EMBL/GenBank/DDBJ databases">
        <authorList>
            <person name="Lanie J.A."/>
            <person name="Ng W.-L."/>
            <person name="Kazmierczak K.M."/>
            <person name="Andrzejewski T.M."/>
            <person name="Davidsen T.M."/>
            <person name="Wayne K.J."/>
            <person name="Tettelin H."/>
            <person name="Glass J.I."/>
            <person name="Rusch D."/>
            <person name="Podicherti R."/>
            <person name="Tsui H.-C.T."/>
            <person name="Winkler M.E."/>
        </authorList>
    </citation>
    <scope>NUCLEOTIDE SEQUENCE</scope>
</reference>
<feature type="non-terminal residue" evidence="1">
    <location>
        <position position="163"/>
    </location>
</feature>
<sequence length="163" mass="17870">MLLDLSHPLANGVPSFPGDPAFVATPHANHQEQRVSVTKLTMGSHQGTHLDAPFHFYAEGKTIDEMPLEPFFGPARLIDLAPGSELAPNTELTVETFMPHTDAFEAGTRIILRTGWEKQFGKEIFFTDFPYITPDAAEWIADTGIALLGMDLPTPGKDAWGTH</sequence>
<dbReference type="GO" id="GO:0004061">
    <property type="term" value="F:arylformamidase activity"/>
    <property type="evidence" value="ECO:0007669"/>
    <property type="project" value="InterPro"/>
</dbReference>
<dbReference type="InterPro" id="IPR007325">
    <property type="entry name" value="KFase/CYL"/>
</dbReference>
<dbReference type="Pfam" id="PF04199">
    <property type="entry name" value="Cyclase"/>
    <property type="match status" value="1"/>
</dbReference>
<name>A0A383A7H6_9ZZZZ</name>
<dbReference type="Gene3D" id="3.50.30.50">
    <property type="entry name" value="Putative cyclase"/>
    <property type="match status" value="1"/>
</dbReference>
<evidence type="ECO:0000313" key="1">
    <source>
        <dbReference type="EMBL" id="SVE03553.1"/>
    </source>
</evidence>
<gene>
    <name evidence="1" type="ORF">METZ01_LOCUS456407</name>
</gene>
<dbReference type="SUPFAM" id="SSF102198">
    <property type="entry name" value="Putative cyclase"/>
    <property type="match status" value="1"/>
</dbReference>
<organism evidence="1">
    <name type="scientific">marine metagenome</name>
    <dbReference type="NCBI Taxonomy" id="408172"/>
    <lineage>
        <taxon>unclassified sequences</taxon>
        <taxon>metagenomes</taxon>
        <taxon>ecological metagenomes</taxon>
    </lineage>
</organism>
<dbReference type="PANTHER" id="PTHR31118">
    <property type="entry name" value="CYCLASE-LIKE PROTEIN 2"/>
    <property type="match status" value="1"/>
</dbReference>